<dbReference type="FunFam" id="3.40.50.720:FF:000173">
    <property type="entry name" value="3-oxoacyl-[acyl-carrier protein] reductase"/>
    <property type="match status" value="1"/>
</dbReference>
<reference evidence="3 4" key="1">
    <citation type="submission" date="2017-05" db="EMBL/GenBank/DDBJ databases">
        <title>Complete and WGS of Bordetella genogroups.</title>
        <authorList>
            <person name="Spilker T."/>
            <person name="LiPuma J."/>
        </authorList>
    </citation>
    <scope>NUCLEOTIDE SEQUENCE [LARGE SCALE GENOMIC DNA]</scope>
    <source>
        <strain evidence="3 4">AU7206</strain>
    </source>
</reference>
<dbReference type="GO" id="GO:0016616">
    <property type="term" value="F:oxidoreductase activity, acting on the CH-OH group of donors, NAD or NADP as acceptor"/>
    <property type="evidence" value="ECO:0007669"/>
    <property type="project" value="TreeGrafter"/>
</dbReference>
<dbReference type="InterPro" id="IPR020904">
    <property type="entry name" value="Sc_DH/Rdtase_CS"/>
</dbReference>
<dbReference type="NCBIfam" id="NF009466">
    <property type="entry name" value="PRK12826.1-2"/>
    <property type="match status" value="1"/>
</dbReference>
<dbReference type="GO" id="GO:0030497">
    <property type="term" value="P:fatty acid elongation"/>
    <property type="evidence" value="ECO:0007669"/>
    <property type="project" value="TreeGrafter"/>
</dbReference>
<dbReference type="Proteomes" id="UP000194161">
    <property type="component" value="Chromosome"/>
</dbReference>
<sequence length="259" mass="27715">MRRGGMETNTKNRTALVTGACGGLGQAIVSRLCEAGYAVVLLDIDERVHALARGLAEQGHRVDARVCDITDEAAVETLFEQFDADGVCVDILVNNAAISPKKQGKSLPPEEIPMSEWQAVLDVNLTAPFMLCRHAAPRMRKKRWGRIINMASVAGRTRSMVSGAHYSASKAGLIGFSRFFASRVAQDGITVNCIAPGTINAGLGGQLDPQMTENYKKNIPVGRIGEAHEVAGMVAYLAGEDTSFVTGAIFDINGGYFMP</sequence>
<dbReference type="EMBL" id="CP021111">
    <property type="protein sequence ID" value="ARP93518.1"/>
    <property type="molecule type" value="Genomic_DNA"/>
</dbReference>
<organism evidence="3 4">
    <name type="scientific">Bordetella genomosp. 13</name>
    <dbReference type="NCBI Taxonomy" id="463040"/>
    <lineage>
        <taxon>Bacteria</taxon>
        <taxon>Pseudomonadati</taxon>
        <taxon>Pseudomonadota</taxon>
        <taxon>Betaproteobacteria</taxon>
        <taxon>Burkholderiales</taxon>
        <taxon>Alcaligenaceae</taxon>
        <taxon>Bordetella</taxon>
    </lineage>
</organism>
<dbReference type="SUPFAM" id="SSF51735">
    <property type="entry name" value="NAD(P)-binding Rossmann-fold domains"/>
    <property type="match status" value="1"/>
</dbReference>
<dbReference type="InterPro" id="IPR002347">
    <property type="entry name" value="SDR_fam"/>
</dbReference>
<dbReference type="STRING" id="463040.CAL15_03460"/>
<keyword evidence="2" id="KW-0560">Oxidoreductase</keyword>
<protein>
    <recommendedName>
        <fullName evidence="5">Short-chain dehydrogenase</fullName>
    </recommendedName>
</protein>
<dbReference type="AlphaFoldDB" id="A0A1W6Z7Z2"/>
<keyword evidence="4" id="KW-1185">Reference proteome</keyword>
<dbReference type="PROSITE" id="PS00061">
    <property type="entry name" value="ADH_SHORT"/>
    <property type="match status" value="1"/>
</dbReference>
<comment type="similarity">
    <text evidence="1">Belongs to the short-chain dehydrogenases/reductases (SDR) family.</text>
</comment>
<evidence type="ECO:0008006" key="5">
    <source>
        <dbReference type="Google" id="ProtNLM"/>
    </source>
</evidence>
<dbReference type="Pfam" id="PF13561">
    <property type="entry name" value="adh_short_C2"/>
    <property type="match status" value="1"/>
</dbReference>
<dbReference type="PANTHER" id="PTHR42760">
    <property type="entry name" value="SHORT-CHAIN DEHYDROGENASES/REDUCTASES FAMILY MEMBER"/>
    <property type="match status" value="1"/>
</dbReference>
<dbReference type="KEGG" id="bgm:CAL15_03460"/>
<evidence type="ECO:0000256" key="2">
    <source>
        <dbReference type="ARBA" id="ARBA00023002"/>
    </source>
</evidence>
<dbReference type="CDD" id="cd05233">
    <property type="entry name" value="SDR_c"/>
    <property type="match status" value="1"/>
</dbReference>
<name>A0A1W6Z7Z2_9BORD</name>
<dbReference type="PANTHER" id="PTHR42760:SF129">
    <property type="entry name" value="OXIDOREDUCTASE"/>
    <property type="match status" value="1"/>
</dbReference>
<gene>
    <name evidence="3" type="ORF">CAL15_03460</name>
</gene>
<evidence type="ECO:0000313" key="4">
    <source>
        <dbReference type="Proteomes" id="UP000194161"/>
    </source>
</evidence>
<evidence type="ECO:0000256" key="1">
    <source>
        <dbReference type="ARBA" id="ARBA00006484"/>
    </source>
</evidence>
<dbReference type="PRINTS" id="PR00081">
    <property type="entry name" value="GDHRDH"/>
</dbReference>
<evidence type="ECO:0000313" key="3">
    <source>
        <dbReference type="EMBL" id="ARP93518.1"/>
    </source>
</evidence>
<accession>A0A1W6Z7Z2</accession>
<proteinExistence type="inferred from homology"/>
<dbReference type="InterPro" id="IPR036291">
    <property type="entry name" value="NAD(P)-bd_dom_sf"/>
</dbReference>
<dbReference type="Gene3D" id="3.40.50.720">
    <property type="entry name" value="NAD(P)-binding Rossmann-like Domain"/>
    <property type="match status" value="1"/>
</dbReference>
<dbReference type="PRINTS" id="PR00080">
    <property type="entry name" value="SDRFAMILY"/>
</dbReference>